<gene>
    <name evidence="1" type="ORF">RPERSI_LOCUS33986</name>
</gene>
<accession>A0ACA9SQ50</accession>
<comment type="caution">
    <text evidence="1">The sequence shown here is derived from an EMBL/GenBank/DDBJ whole genome shotgun (WGS) entry which is preliminary data.</text>
</comment>
<dbReference type="Proteomes" id="UP000789920">
    <property type="component" value="Unassembled WGS sequence"/>
</dbReference>
<reference evidence="1" key="1">
    <citation type="submission" date="2021-06" db="EMBL/GenBank/DDBJ databases">
        <authorList>
            <person name="Kallberg Y."/>
            <person name="Tangrot J."/>
            <person name="Rosling A."/>
        </authorList>
    </citation>
    <scope>NUCLEOTIDE SEQUENCE</scope>
    <source>
        <strain evidence="1">MA461A</strain>
    </source>
</reference>
<evidence type="ECO:0000313" key="2">
    <source>
        <dbReference type="Proteomes" id="UP000789920"/>
    </source>
</evidence>
<evidence type="ECO:0000313" key="1">
    <source>
        <dbReference type="EMBL" id="CAG8846135.1"/>
    </source>
</evidence>
<proteinExistence type="predicted"/>
<protein>
    <submittedName>
        <fullName evidence="1">14577_t:CDS:1</fullName>
    </submittedName>
</protein>
<feature type="non-terminal residue" evidence="1">
    <location>
        <position position="1"/>
    </location>
</feature>
<organism evidence="1 2">
    <name type="scientific">Racocetra persica</name>
    <dbReference type="NCBI Taxonomy" id="160502"/>
    <lineage>
        <taxon>Eukaryota</taxon>
        <taxon>Fungi</taxon>
        <taxon>Fungi incertae sedis</taxon>
        <taxon>Mucoromycota</taxon>
        <taxon>Glomeromycotina</taxon>
        <taxon>Glomeromycetes</taxon>
        <taxon>Diversisporales</taxon>
        <taxon>Gigasporaceae</taxon>
        <taxon>Racocetra</taxon>
    </lineage>
</organism>
<dbReference type="EMBL" id="CAJVQC010149853">
    <property type="protein sequence ID" value="CAG8846135.1"/>
    <property type="molecule type" value="Genomic_DNA"/>
</dbReference>
<keyword evidence="2" id="KW-1185">Reference proteome</keyword>
<sequence>KGIEDKDQTRNDSDEKDIIDEISGLNLEKLFTTRKTKPDVMLLWAGVRTEKIELVGSSVLGVTTNDKWN</sequence>
<name>A0ACA9SQ50_9GLOM</name>